<evidence type="ECO:0000313" key="3">
    <source>
        <dbReference type="EMBL" id="KIY01781.1"/>
    </source>
</evidence>
<dbReference type="OrthoDB" id="4136622at2759"/>
<dbReference type="STRING" id="1442371.A0A0D2HIN6"/>
<dbReference type="RefSeq" id="XP_016635903.1">
    <property type="nucleotide sequence ID" value="XM_016772433.1"/>
</dbReference>
<accession>A0A0D2HIN6</accession>
<dbReference type="PANTHER" id="PTHR10039">
    <property type="entry name" value="AMELOGENIN"/>
    <property type="match status" value="1"/>
</dbReference>
<evidence type="ECO:0000256" key="1">
    <source>
        <dbReference type="ARBA" id="ARBA00022737"/>
    </source>
</evidence>
<dbReference type="InterPro" id="IPR027417">
    <property type="entry name" value="P-loop_NTPase"/>
</dbReference>
<dbReference type="VEuPathDB" id="FungiDB:Z520_01919"/>
<sequence>MAADHRSICKFEATTNENYVRLRNSLATTVAKTVNEWVKRKKAQRKRELNDLNEYLRIPHQPEDDLELVQGSRLSGTCEWIVQKESYLAWRDLAANAPTILWINGKPATGKSVLAGYIITQLQQRKLDCSYYFFKHGEKSKSRLINCLRSLALQMGRQNEQVRRILSDLRKESAQLDSVSERGIWREIFVSAIFRNNKDLHYWVIDGLDECESSEVFIESFLGKLDPATNLRVLITARDMPKIKAAFLGLGGHRSCELPISTPDTLQDIKTVINEKSNSLTVKDDELRAALLEKVLEKSQGSSCGLSWS</sequence>
<dbReference type="AlphaFoldDB" id="A0A0D2HIN6"/>
<dbReference type="GeneID" id="27707665"/>
<dbReference type="EMBL" id="KN848064">
    <property type="protein sequence ID" value="KIY01781.1"/>
    <property type="molecule type" value="Genomic_DNA"/>
</dbReference>
<name>A0A0D2HIN6_9EURO</name>
<dbReference type="Pfam" id="PF24883">
    <property type="entry name" value="NPHP3_N"/>
    <property type="match status" value="1"/>
</dbReference>
<proteinExistence type="predicted"/>
<evidence type="ECO:0000313" key="4">
    <source>
        <dbReference type="Proteomes" id="UP000053411"/>
    </source>
</evidence>
<reference evidence="3 4" key="1">
    <citation type="submission" date="2015-01" db="EMBL/GenBank/DDBJ databases">
        <title>The Genome Sequence of Fonsecaea multimorphosa CBS 102226.</title>
        <authorList>
            <consortium name="The Broad Institute Genomics Platform"/>
            <person name="Cuomo C."/>
            <person name="de Hoog S."/>
            <person name="Gorbushina A."/>
            <person name="Stielow B."/>
            <person name="Teixiera M."/>
            <person name="Abouelleil A."/>
            <person name="Chapman S.B."/>
            <person name="Priest M."/>
            <person name="Young S.K."/>
            <person name="Wortman J."/>
            <person name="Nusbaum C."/>
            <person name="Birren B."/>
        </authorList>
    </citation>
    <scope>NUCLEOTIDE SEQUENCE [LARGE SCALE GENOMIC DNA]</scope>
    <source>
        <strain evidence="3 4">CBS 102226</strain>
    </source>
</reference>
<keyword evidence="1" id="KW-0677">Repeat</keyword>
<dbReference type="Proteomes" id="UP000053411">
    <property type="component" value="Unassembled WGS sequence"/>
</dbReference>
<dbReference type="Gene3D" id="3.40.50.300">
    <property type="entry name" value="P-loop containing nucleotide triphosphate hydrolases"/>
    <property type="match status" value="1"/>
</dbReference>
<dbReference type="InterPro" id="IPR056884">
    <property type="entry name" value="NPHP3-like_N"/>
</dbReference>
<dbReference type="SUPFAM" id="SSF52540">
    <property type="entry name" value="P-loop containing nucleoside triphosphate hydrolases"/>
    <property type="match status" value="1"/>
</dbReference>
<dbReference type="PANTHER" id="PTHR10039:SF16">
    <property type="entry name" value="GPI INOSITOL-DEACYLASE"/>
    <property type="match status" value="1"/>
</dbReference>
<keyword evidence="4" id="KW-1185">Reference proteome</keyword>
<feature type="domain" description="Nephrocystin 3-like N-terminal" evidence="2">
    <location>
        <begin position="76"/>
        <end position="238"/>
    </location>
</feature>
<gene>
    <name evidence="3" type="ORF">Z520_01919</name>
</gene>
<protein>
    <recommendedName>
        <fullName evidence="2">Nephrocystin 3-like N-terminal domain-containing protein</fullName>
    </recommendedName>
</protein>
<evidence type="ECO:0000259" key="2">
    <source>
        <dbReference type="Pfam" id="PF24883"/>
    </source>
</evidence>
<organism evidence="3 4">
    <name type="scientific">Fonsecaea multimorphosa CBS 102226</name>
    <dbReference type="NCBI Taxonomy" id="1442371"/>
    <lineage>
        <taxon>Eukaryota</taxon>
        <taxon>Fungi</taxon>
        <taxon>Dikarya</taxon>
        <taxon>Ascomycota</taxon>
        <taxon>Pezizomycotina</taxon>
        <taxon>Eurotiomycetes</taxon>
        <taxon>Chaetothyriomycetidae</taxon>
        <taxon>Chaetothyriales</taxon>
        <taxon>Herpotrichiellaceae</taxon>
        <taxon>Fonsecaea</taxon>
    </lineage>
</organism>